<evidence type="ECO:0000313" key="2">
    <source>
        <dbReference type="EMBL" id="GFS60269.1"/>
    </source>
</evidence>
<protein>
    <submittedName>
        <fullName evidence="2">Peptidase A2 domain-containing protein</fullName>
    </submittedName>
</protein>
<evidence type="ECO:0000313" key="3">
    <source>
        <dbReference type="Proteomes" id="UP000886998"/>
    </source>
</evidence>
<sequence>MAFLLSKKKKDLIELAEELGLIVEAGFTKPKLKDLIVKSPNYVEEDVKVMFDSIVKDRISTEEKAEKLRREEREYKLEKLRKQAEKNTNTMNNSENVQTPKLIHETFHV</sequence>
<accession>A0A8X6K356</accession>
<feature type="region of interest" description="Disordered" evidence="1">
    <location>
        <begin position="84"/>
        <end position="109"/>
    </location>
</feature>
<name>A0A8X6K356_9ARAC</name>
<feature type="compositionally biased region" description="Polar residues" evidence="1">
    <location>
        <begin position="86"/>
        <end position="99"/>
    </location>
</feature>
<gene>
    <name evidence="2" type="primary">AVEN_196500_1</name>
    <name evidence="2" type="ORF">TNIN_257521</name>
</gene>
<proteinExistence type="predicted"/>
<reference evidence="2" key="1">
    <citation type="submission" date="2020-08" db="EMBL/GenBank/DDBJ databases">
        <title>Multicomponent nature underlies the extraordinary mechanical properties of spider dragline silk.</title>
        <authorList>
            <person name="Kono N."/>
            <person name="Nakamura H."/>
            <person name="Mori M."/>
            <person name="Yoshida Y."/>
            <person name="Ohtoshi R."/>
            <person name="Malay A.D."/>
            <person name="Moran D.A.P."/>
            <person name="Tomita M."/>
            <person name="Numata K."/>
            <person name="Arakawa K."/>
        </authorList>
    </citation>
    <scope>NUCLEOTIDE SEQUENCE</scope>
</reference>
<dbReference type="Proteomes" id="UP000886998">
    <property type="component" value="Unassembled WGS sequence"/>
</dbReference>
<keyword evidence="3" id="KW-1185">Reference proteome</keyword>
<evidence type="ECO:0000256" key="1">
    <source>
        <dbReference type="SAM" id="MobiDB-lite"/>
    </source>
</evidence>
<organism evidence="2 3">
    <name type="scientific">Trichonephila inaurata madagascariensis</name>
    <dbReference type="NCBI Taxonomy" id="2747483"/>
    <lineage>
        <taxon>Eukaryota</taxon>
        <taxon>Metazoa</taxon>
        <taxon>Ecdysozoa</taxon>
        <taxon>Arthropoda</taxon>
        <taxon>Chelicerata</taxon>
        <taxon>Arachnida</taxon>
        <taxon>Araneae</taxon>
        <taxon>Araneomorphae</taxon>
        <taxon>Entelegynae</taxon>
        <taxon>Araneoidea</taxon>
        <taxon>Nephilidae</taxon>
        <taxon>Trichonephila</taxon>
        <taxon>Trichonephila inaurata</taxon>
    </lineage>
</organism>
<dbReference type="AlphaFoldDB" id="A0A8X6K356"/>
<comment type="caution">
    <text evidence="2">The sequence shown here is derived from an EMBL/GenBank/DDBJ whole genome shotgun (WGS) entry which is preliminary data.</text>
</comment>
<dbReference type="EMBL" id="BMAV01027563">
    <property type="protein sequence ID" value="GFS60269.1"/>
    <property type="molecule type" value="Genomic_DNA"/>
</dbReference>